<dbReference type="InterPro" id="IPR017583">
    <property type="entry name" value="Tagatose/fructose_Pkinase"/>
</dbReference>
<dbReference type="GO" id="GO:0008662">
    <property type="term" value="F:1-phosphofructokinase activity"/>
    <property type="evidence" value="ECO:0007669"/>
    <property type="project" value="UniProtKB-UniRule"/>
</dbReference>
<dbReference type="EMBL" id="RHHQ01000025">
    <property type="protein sequence ID" value="RNB80190.1"/>
    <property type="molecule type" value="Genomic_DNA"/>
</dbReference>
<dbReference type="InterPro" id="IPR022463">
    <property type="entry name" value="1-PFruKinase"/>
</dbReference>
<evidence type="ECO:0000256" key="3">
    <source>
        <dbReference type="ARBA" id="ARBA00022741"/>
    </source>
</evidence>
<dbReference type="GO" id="GO:0005988">
    <property type="term" value="P:lactose metabolic process"/>
    <property type="evidence" value="ECO:0007669"/>
    <property type="project" value="UniProtKB-KW"/>
</dbReference>
<dbReference type="PIRSF" id="PIRSF000535">
    <property type="entry name" value="1PFK/6PFK/LacC"/>
    <property type="match status" value="1"/>
</dbReference>
<evidence type="ECO:0000256" key="6">
    <source>
        <dbReference type="ARBA" id="ARBA00047745"/>
    </source>
</evidence>
<dbReference type="AlphaFoldDB" id="A0A3M8CWL2"/>
<accession>A0A3M8CWL2</accession>
<keyword evidence="7" id="KW-0423">Lactose metabolism</keyword>
<feature type="domain" description="Carbohydrate kinase PfkB" evidence="10">
    <location>
        <begin position="17"/>
        <end position="286"/>
    </location>
</feature>
<evidence type="ECO:0000313" key="11">
    <source>
        <dbReference type="EMBL" id="RNB80190.1"/>
    </source>
</evidence>
<name>A0A3M8CWL2_9BACL</name>
<evidence type="ECO:0000256" key="8">
    <source>
        <dbReference type="RuleBase" id="RU003704"/>
    </source>
</evidence>
<dbReference type="PANTHER" id="PTHR46566">
    <property type="entry name" value="1-PHOSPHOFRUCTOKINASE-RELATED"/>
    <property type="match status" value="1"/>
</dbReference>
<keyword evidence="5 7" id="KW-0067">ATP-binding</keyword>
<evidence type="ECO:0000256" key="4">
    <source>
        <dbReference type="ARBA" id="ARBA00022777"/>
    </source>
</evidence>
<dbReference type="GO" id="GO:2001059">
    <property type="term" value="P:D-tagatose 6-phosphate catabolic process"/>
    <property type="evidence" value="ECO:0007669"/>
    <property type="project" value="UniProtKB-UniPathway"/>
</dbReference>
<dbReference type="PRINTS" id="PR00990">
    <property type="entry name" value="RIBOKINASE"/>
</dbReference>
<dbReference type="PROSITE" id="PS00584">
    <property type="entry name" value="PFKB_KINASES_2"/>
    <property type="match status" value="1"/>
</dbReference>
<comment type="function">
    <text evidence="9">Catalyzes the ATP-dependent phosphorylation of fructose-l-phosphate to fructose-l,6-bisphosphate.</text>
</comment>
<evidence type="ECO:0000313" key="12">
    <source>
        <dbReference type="Proteomes" id="UP000271031"/>
    </source>
</evidence>
<dbReference type="FunFam" id="3.40.1190.20:FF:000001">
    <property type="entry name" value="Phosphofructokinase"/>
    <property type="match status" value="1"/>
</dbReference>
<evidence type="ECO:0000256" key="2">
    <source>
        <dbReference type="ARBA" id="ARBA00022679"/>
    </source>
</evidence>
<comment type="similarity">
    <text evidence="1">Belongs to the carbohydrate kinase pfkB family.</text>
</comment>
<dbReference type="OrthoDB" id="9801219at2"/>
<keyword evidence="3 7" id="KW-0547">Nucleotide-binding</keyword>
<comment type="similarity">
    <text evidence="7">Belongs to the carbohydrate kinase PfkB family. LacC subfamily.</text>
</comment>
<reference evidence="11 12" key="1">
    <citation type="submission" date="2018-10" db="EMBL/GenBank/DDBJ databases">
        <title>Phylogenomics of Brevibacillus.</title>
        <authorList>
            <person name="Dunlap C."/>
        </authorList>
    </citation>
    <scope>NUCLEOTIDE SEQUENCE [LARGE SCALE GENOMIC DNA]</scope>
    <source>
        <strain evidence="11 12">JCM 15716</strain>
    </source>
</reference>
<keyword evidence="4 8" id="KW-0418">Kinase</keyword>
<comment type="catalytic activity">
    <reaction evidence="7">
        <text>D-tagatofuranose 6-phosphate + ATP = D-tagatofuranose 1,6-bisphosphate + ADP + H(+)</text>
        <dbReference type="Rhea" id="RHEA:12420"/>
        <dbReference type="ChEBI" id="CHEBI:15378"/>
        <dbReference type="ChEBI" id="CHEBI:30616"/>
        <dbReference type="ChEBI" id="CHEBI:58694"/>
        <dbReference type="ChEBI" id="CHEBI:58695"/>
        <dbReference type="ChEBI" id="CHEBI:456216"/>
        <dbReference type="EC" id="2.7.1.144"/>
    </reaction>
</comment>
<evidence type="ECO:0000256" key="9">
    <source>
        <dbReference type="RuleBase" id="RU369061"/>
    </source>
</evidence>
<dbReference type="NCBIfam" id="TIGR03828">
    <property type="entry name" value="pfkB"/>
    <property type="match status" value="1"/>
</dbReference>
<dbReference type="CDD" id="cd01164">
    <property type="entry name" value="FruK_PfkB_like"/>
    <property type="match status" value="1"/>
</dbReference>
<organism evidence="11 12">
    <name type="scientific">Brevibacillus fluminis</name>
    <dbReference type="NCBI Taxonomy" id="511487"/>
    <lineage>
        <taxon>Bacteria</taxon>
        <taxon>Bacillati</taxon>
        <taxon>Bacillota</taxon>
        <taxon>Bacilli</taxon>
        <taxon>Bacillales</taxon>
        <taxon>Paenibacillaceae</taxon>
        <taxon>Brevibacillus</taxon>
    </lineage>
</organism>
<dbReference type="GO" id="GO:0005524">
    <property type="term" value="F:ATP binding"/>
    <property type="evidence" value="ECO:0007669"/>
    <property type="project" value="UniProtKB-UniRule"/>
</dbReference>
<dbReference type="GO" id="GO:0005829">
    <property type="term" value="C:cytosol"/>
    <property type="evidence" value="ECO:0007669"/>
    <property type="project" value="TreeGrafter"/>
</dbReference>
<dbReference type="SUPFAM" id="SSF53613">
    <property type="entry name" value="Ribokinase-like"/>
    <property type="match status" value="1"/>
</dbReference>
<gene>
    <name evidence="11" type="primary">pfkB</name>
    <name evidence="11" type="ORF">EDM56_27670</name>
</gene>
<comment type="catalytic activity">
    <reaction evidence="6 9">
        <text>beta-D-fructose 1-phosphate + ATP = beta-D-fructose 1,6-bisphosphate + ADP + H(+)</text>
        <dbReference type="Rhea" id="RHEA:14213"/>
        <dbReference type="ChEBI" id="CHEBI:15378"/>
        <dbReference type="ChEBI" id="CHEBI:30616"/>
        <dbReference type="ChEBI" id="CHEBI:32966"/>
        <dbReference type="ChEBI" id="CHEBI:138881"/>
        <dbReference type="ChEBI" id="CHEBI:456216"/>
        <dbReference type="EC" id="2.7.1.56"/>
    </reaction>
</comment>
<dbReference type="InterPro" id="IPR002139">
    <property type="entry name" value="Ribo/fructo_kinase"/>
</dbReference>
<proteinExistence type="inferred from homology"/>
<evidence type="ECO:0000256" key="5">
    <source>
        <dbReference type="ARBA" id="ARBA00022840"/>
    </source>
</evidence>
<dbReference type="GO" id="GO:0016052">
    <property type="term" value="P:carbohydrate catabolic process"/>
    <property type="evidence" value="ECO:0007669"/>
    <property type="project" value="UniProtKB-ARBA"/>
</dbReference>
<keyword evidence="12" id="KW-1185">Reference proteome</keyword>
<dbReference type="GO" id="GO:0044281">
    <property type="term" value="P:small molecule metabolic process"/>
    <property type="evidence" value="ECO:0007669"/>
    <property type="project" value="UniProtKB-ARBA"/>
</dbReference>
<sequence>MIYTVTLNPSIDYHVWVSSFVEGTIHEAQKERTDAGGKGINVSKVLKALGADSTALGFVGGFSGAFIQQQVERTGIAHRFISIEQNSRINIKMKAKTETDISGVSPEIPTAALQLLIEQLDKLTAADYLVLAGSVPHSVPADIYQQIMKRLRDKGVRVMLDAKGDALRSGLAEQPFLIKPNHHELGELYGVTIANAEEACVYGQQALSLGARHVIVSMAAKGAVYVSKDAAYAASIPQQKPVNSIGAGDSMVAGFLYAHTQGMDEQEAFRFAVAAGSATALSEGFCTREKIAAYLPEITITRLK</sequence>
<dbReference type="InterPro" id="IPR029056">
    <property type="entry name" value="Ribokinase-like"/>
</dbReference>
<dbReference type="InterPro" id="IPR011611">
    <property type="entry name" value="PfkB_dom"/>
</dbReference>
<dbReference type="UniPathway" id="UPA00704">
    <property type="reaction ID" value="UER00715"/>
</dbReference>
<dbReference type="PROSITE" id="PS00583">
    <property type="entry name" value="PFKB_KINASES_1"/>
    <property type="match status" value="1"/>
</dbReference>
<keyword evidence="2 7" id="KW-0808">Transferase</keyword>
<dbReference type="EC" id="2.7.1.144" evidence="7"/>
<dbReference type="InterPro" id="IPR002173">
    <property type="entry name" value="Carboh/pur_kinase_PfkB_CS"/>
</dbReference>
<dbReference type="RefSeq" id="WP_122921174.1">
    <property type="nucleotide sequence ID" value="NZ_RHHQ01000025.1"/>
</dbReference>
<dbReference type="NCBIfam" id="TIGR03168">
    <property type="entry name" value="1-PFK"/>
    <property type="match status" value="1"/>
</dbReference>
<dbReference type="Gene3D" id="3.40.1190.20">
    <property type="match status" value="1"/>
</dbReference>
<evidence type="ECO:0000259" key="10">
    <source>
        <dbReference type="Pfam" id="PF00294"/>
    </source>
</evidence>
<evidence type="ECO:0000256" key="1">
    <source>
        <dbReference type="ARBA" id="ARBA00005380"/>
    </source>
</evidence>
<evidence type="ECO:0000256" key="7">
    <source>
        <dbReference type="PIRNR" id="PIRNR000535"/>
    </source>
</evidence>
<comment type="pathway">
    <text evidence="7">Carbohydrate metabolism; D-tagatose 6-phosphate degradation; D-glyceraldehyde 3-phosphate and glycerone phosphate from D-tagatose 6-phosphate: step 1/2.</text>
</comment>
<dbReference type="Proteomes" id="UP000271031">
    <property type="component" value="Unassembled WGS sequence"/>
</dbReference>
<dbReference type="PANTHER" id="PTHR46566:SF1">
    <property type="entry name" value="1-PHOSPHOFRUCTOKINASE"/>
    <property type="match status" value="1"/>
</dbReference>
<dbReference type="Pfam" id="PF00294">
    <property type="entry name" value="PfkB"/>
    <property type="match status" value="1"/>
</dbReference>
<comment type="caution">
    <text evidence="11">The sequence shown here is derived from an EMBL/GenBank/DDBJ whole genome shotgun (WGS) entry which is preliminary data.</text>
</comment>
<protein>
    <recommendedName>
        <fullName evidence="7">Tagatose-6-phosphate kinase</fullName>
        <ecNumber evidence="7">2.7.1.144</ecNumber>
    </recommendedName>
</protein>
<dbReference type="GO" id="GO:0009024">
    <property type="term" value="F:tagatose-6-phosphate kinase activity"/>
    <property type="evidence" value="ECO:0007669"/>
    <property type="project" value="UniProtKB-EC"/>
</dbReference>